<organism evidence="2 3">
    <name type="scientific">Tulasnella calospora MUT 4182</name>
    <dbReference type="NCBI Taxonomy" id="1051891"/>
    <lineage>
        <taxon>Eukaryota</taxon>
        <taxon>Fungi</taxon>
        <taxon>Dikarya</taxon>
        <taxon>Basidiomycota</taxon>
        <taxon>Agaricomycotina</taxon>
        <taxon>Agaricomycetes</taxon>
        <taxon>Cantharellales</taxon>
        <taxon>Tulasnellaceae</taxon>
        <taxon>Tulasnella</taxon>
    </lineage>
</organism>
<reference evidence="3" key="2">
    <citation type="submission" date="2015-01" db="EMBL/GenBank/DDBJ databases">
        <title>Evolutionary Origins and Diversification of the Mycorrhizal Mutualists.</title>
        <authorList>
            <consortium name="DOE Joint Genome Institute"/>
            <consortium name="Mycorrhizal Genomics Consortium"/>
            <person name="Kohler A."/>
            <person name="Kuo A."/>
            <person name="Nagy L.G."/>
            <person name="Floudas D."/>
            <person name="Copeland A."/>
            <person name="Barry K.W."/>
            <person name="Cichocki N."/>
            <person name="Veneault-Fourrey C."/>
            <person name="LaButti K."/>
            <person name="Lindquist E.A."/>
            <person name="Lipzen A."/>
            <person name="Lundell T."/>
            <person name="Morin E."/>
            <person name="Murat C."/>
            <person name="Riley R."/>
            <person name="Ohm R."/>
            <person name="Sun H."/>
            <person name="Tunlid A."/>
            <person name="Henrissat B."/>
            <person name="Grigoriev I.V."/>
            <person name="Hibbett D.S."/>
            <person name="Martin F."/>
        </authorList>
    </citation>
    <scope>NUCLEOTIDE SEQUENCE [LARGE SCALE GENOMIC DNA]</scope>
    <source>
        <strain evidence="3">MUT 4182</strain>
    </source>
</reference>
<feature type="region of interest" description="Disordered" evidence="1">
    <location>
        <begin position="1"/>
        <end position="20"/>
    </location>
</feature>
<proteinExistence type="predicted"/>
<reference evidence="2 3" key="1">
    <citation type="submission" date="2014-04" db="EMBL/GenBank/DDBJ databases">
        <authorList>
            <consortium name="DOE Joint Genome Institute"/>
            <person name="Kuo A."/>
            <person name="Girlanda M."/>
            <person name="Perotto S."/>
            <person name="Kohler A."/>
            <person name="Nagy L.G."/>
            <person name="Floudas D."/>
            <person name="Copeland A."/>
            <person name="Barry K.W."/>
            <person name="Cichocki N."/>
            <person name="Veneault-Fourrey C."/>
            <person name="LaButti K."/>
            <person name="Lindquist E.A."/>
            <person name="Lipzen A."/>
            <person name="Lundell T."/>
            <person name="Morin E."/>
            <person name="Murat C."/>
            <person name="Sun H."/>
            <person name="Tunlid A."/>
            <person name="Henrissat B."/>
            <person name="Grigoriev I.V."/>
            <person name="Hibbett D.S."/>
            <person name="Martin F."/>
            <person name="Nordberg H.P."/>
            <person name="Cantor M.N."/>
            <person name="Hua S.X."/>
        </authorList>
    </citation>
    <scope>NUCLEOTIDE SEQUENCE [LARGE SCALE GENOMIC DNA]</scope>
    <source>
        <strain evidence="2 3">MUT 4182</strain>
    </source>
</reference>
<evidence type="ECO:0000313" key="2">
    <source>
        <dbReference type="EMBL" id="KIO16693.1"/>
    </source>
</evidence>
<accession>A0A0C3K5L5</accession>
<dbReference type="EMBL" id="KN823502">
    <property type="protein sequence ID" value="KIO16693.1"/>
    <property type="molecule type" value="Genomic_DNA"/>
</dbReference>
<protein>
    <submittedName>
        <fullName evidence="2">Uncharacterized protein</fullName>
    </submittedName>
</protein>
<evidence type="ECO:0000313" key="3">
    <source>
        <dbReference type="Proteomes" id="UP000054248"/>
    </source>
</evidence>
<evidence type="ECO:0000256" key="1">
    <source>
        <dbReference type="SAM" id="MobiDB-lite"/>
    </source>
</evidence>
<gene>
    <name evidence="2" type="ORF">M407DRAFT_246937</name>
</gene>
<dbReference type="Proteomes" id="UP000054248">
    <property type="component" value="Unassembled WGS sequence"/>
</dbReference>
<dbReference type="AlphaFoldDB" id="A0A0C3K5L5"/>
<name>A0A0C3K5L5_9AGAM</name>
<sequence length="59" mass="6555">MANNFKPGSPERNCNPSTFGIPERDAEARLGNHLENWFIAHAGAVVSGRPLIVFRHVQK</sequence>
<dbReference type="HOGENOM" id="CLU_2962611_0_0_1"/>
<keyword evidence="3" id="KW-1185">Reference proteome</keyword>